<gene>
    <name evidence="2" type="ORF">CFOL_v3_23066</name>
</gene>
<dbReference type="AlphaFoldDB" id="A0A1Q3CHR0"/>
<keyword evidence="3" id="KW-1185">Reference proteome</keyword>
<protein>
    <submittedName>
        <fullName evidence="2">Uncharacterized protein</fullName>
    </submittedName>
</protein>
<name>A0A1Q3CHR0_CEPFO</name>
<comment type="caution">
    <text evidence="2">The sequence shown here is derived from an EMBL/GenBank/DDBJ whole genome shotgun (WGS) entry which is preliminary data.</text>
</comment>
<reference evidence="3" key="1">
    <citation type="submission" date="2016-04" db="EMBL/GenBank/DDBJ databases">
        <title>Cephalotus genome sequencing.</title>
        <authorList>
            <person name="Fukushima K."/>
            <person name="Hasebe M."/>
            <person name="Fang X."/>
        </authorList>
    </citation>
    <scope>NUCLEOTIDE SEQUENCE [LARGE SCALE GENOMIC DNA]</scope>
    <source>
        <strain evidence="3">cv. St1</strain>
    </source>
</reference>
<evidence type="ECO:0000313" key="2">
    <source>
        <dbReference type="EMBL" id="GAV79601.1"/>
    </source>
</evidence>
<evidence type="ECO:0000256" key="1">
    <source>
        <dbReference type="SAM" id="MobiDB-lite"/>
    </source>
</evidence>
<dbReference type="FunCoup" id="A0A1Q3CHR0">
    <property type="interactions" value="97"/>
</dbReference>
<dbReference type="PANTHER" id="PTHR34356">
    <property type="entry name" value="ANTIGENIC HEAT-STABLE PROTEIN"/>
    <property type="match status" value="1"/>
</dbReference>
<dbReference type="PANTHER" id="PTHR34356:SF3">
    <property type="entry name" value="EXPRESSED PROTEIN"/>
    <property type="match status" value="1"/>
</dbReference>
<dbReference type="EMBL" id="BDDD01002005">
    <property type="protein sequence ID" value="GAV79601.1"/>
    <property type="molecule type" value="Genomic_DNA"/>
</dbReference>
<sequence length="233" mass="25648">MMENKSNSRKRKVSKEEVIEKLKDDGDFDNLRLKIIRKLKDNEELRSNIISAVNQSAVCNRPGAEDMKPRQLSDAIYDDVGNKVMSQISDCLWHIIKSGDGMKNEITETVQSVYSKLAEPLKKIEGKSSTHEAMPVEKASGINDSIMASVREACDTSSDNDPKEPPGFTLSGKEQNKRELPTEERKEVLAKSDDIFEPGDAGLGVPPGFSQDVGHIEPCDGSDEDPDVPPGFG</sequence>
<evidence type="ECO:0000313" key="3">
    <source>
        <dbReference type="Proteomes" id="UP000187406"/>
    </source>
</evidence>
<proteinExistence type="predicted"/>
<dbReference type="InParanoid" id="A0A1Q3CHR0"/>
<organism evidence="2 3">
    <name type="scientific">Cephalotus follicularis</name>
    <name type="common">Albany pitcher plant</name>
    <dbReference type="NCBI Taxonomy" id="3775"/>
    <lineage>
        <taxon>Eukaryota</taxon>
        <taxon>Viridiplantae</taxon>
        <taxon>Streptophyta</taxon>
        <taxon>Embryophyta</taxon>
        <taxon>Tracheophyta</taxon>
        <taxon>Spermatophyta</taxon>
        <taxon>Magnoliopsida</taxon>
        <taxon>eudicotyledons</taxon>
        <taxon>Gunneridae</taxon>
        <taxon>Pentapetalae</taxon>
        <taxon>rosids</taxon>
        <taxon>fabids</taxon>
        <taxon>Oxalidales</taxon>
        <taxon>Cephalotaceae</taxon>
        <taxon>Cephalotus</taxon>
    </lineage>
</organism>
<accession>A0A1Q3CHR0</accession>
<feature type="compositionally biased region" description="Basic and acidic residues" evidence="1">
    <location>
        <begin position="174"/>
        <end position="194"/>
    </location>
</feature>
<dbReference type="Proteomes" id="UP000187406">
    <property type="component" value="Unassembled WGS sequence"/>
</dbReference>
<feature type="region of interest" description="Disordered" evidence="1">
    <location>
        <begin position="151"/>
        <end position="233"/>
    </location>
</feature>
<dbReference type="STRING" id="3775.A0A1Q3CHR0"/>
<dbReference type="OrthoDB" id="784699at2759"/>